<reference evidence="2" key="1">
    <citation type="journal article" date="2019" name="Int. J. Syst. Evol. Microbiol.">
        <title>The Global Catalogue of Microorganisms (GCM) 10K type strain sequencing project: providing services to taxonomists for standard genome sequencing and annotation.</title>
        <authorList>
            <consortium name="The Broad Institute Genomics Platform"/>
            <consortium name="The Broad Institute Genome Sequencing Center for Infectious Disease"/>
            <person name="Wu L."/>
            <person name="Ma J."/>
        </authorList>
    </citation>
    <scope>NUCLEOTIDE SEQUENCE [LARGE SCALE GENOMIC DNA]</scope>
    <source>
        <strain evidence="2">JCM 17337</strain>
    </source>
</reference>
<gene>
    <name evidence="1" type="ORF">GCM10022423_46990</name>
</gene>
<keyword evidence="2" id="KW-1185">Reference proteome</keyword>
<comment type="caution">
    <text evidence="1">The sequence shown here is derived from an EMBL/GenBank/DDBJ whole genome shotgun (WGS) entry which is preliminary data.</text>
</comment>
<organism evidence="1 2">
    <name type="scientific">Flavobacterium ginsengiterrae</name>
    <dbReference type="NCBI Taxonomy" id="871695"/>
    <lineage>
        <taxon>Bacteria</taxon>
        <taxon>Pseudomonadati</taxon>
        <taxon>Bacteroidota</taxon>
        <taxon>Flavobacteriia</taxon>
        <taxon>Flavobacteriales</taxon>
        <taxon>Flavobacteriaceae</taxon>
        <taxon>Flavobacterium</taxon>
    </lineage>
</organism>
<dbReference type="Proteomes" id="UP001500748">
    <property type="component" value="Unassembled WGS sequence"/>
</dbReference>
<protein>
    <submittedName>
        <fullName evidence="1">Uncharacterized protein</fullName>
    </submittedName>
</protein>
<sequence length="100" mass="11519">MGATIQRLYESDGTRKITNSPASASVSLVCASFEVIWIVRTSEEVSLRLKSKPTFHHLYVVYDFSNKVVQERLKKFLYAGQSEEGKLLKEFYLIEEKNKL</sequence>
<evidence type="ECO:0000313" key="2">
    <source>
        <dbReference type="Proteomes" id="UP001500748"/>
    </source>
</evidence>
<dbReference type="EMBL" id="BAABDU010000011">
    <property type="protein sequence ID" value="GAA3784311.1"/>
    <property type="molecule type" value="Genomic_DNA"/>
</dbReference>
<accession>A0ABP7H4G8</accession>
<evidence type="ECO:0000313" key="1">
    <source>
        <dbReference type="EMBL" id="GAA3784311.1"/>
    </source>
</evidence>
<name>A0ABP7H4G8_9FLAO</name>
<proteinExistence type="predicted"/>